<name>A0A0D9XQ35_9ORYZ</name>
<reference evidence="10" key="2">
    <citation type="submission" date="2013-12" db="EMBL/GenBank/DDBJ databases">
        <authorList>
            <person name="Yu Y."/>
            <person name="Lee S."/>
            <person name="de Baynast K."/>
            <person name="Wissotski M."/>
            <person name="Liu L."/>
            <person name="Talag J."/>
            <person name="Goicoechea J."/>
            <person name="Angelova A."/>
            <person name="Jetty R."/>
            <person name="Kudrna D."/>
            <person name="Golser W."/>
            <person name="Rivera L."/>
            <person name="Zhang J."/>
            <person name="Wing R."/>
        </authorList>
    </citation>
    <scope>NUCLEOTIDE SEQUENCE</scope>
</reference>
<evidence type="ECO:0000256" key="4">
    <source>
        <dbReference type="ARBA" id="ARBA00022640"/>
    </source>
</evidence>
<keyword evidence="3" id="KW-0150">Chloroplast</keyword>
<dbReference type="InterPro" id="IPR001360">
    <property type="entry name" value="Glyco_hydro_1"/>
</dbReference>
<organism evidence="9 10">
    <name type="scientific">Leersia perrieri</name>
    <dbReference type="NCBI Taxonomy" id="77586"/>
    <lineage>
        <taxon>Eukaryota</taxon>
        <taxon>Viridiplantae</taxon>
        <taxon>Streptophyta</taxon>
        <taxon>Embryophyta</taxon>
        <taxon>Tracheophyta</taxon>
        <taxon>Spermatophyta</taxon>
        <taxon>Magnoliopsida</taxon>
        <taxon>Liliopsida</taxon>
        <taxon>Poales</taxon>
        <taxon>Poaceae</taxon>
        <taxon>BOP clade</taxon>
        <taxon>Oryzoideae</taxon>
        <taxon>Oryzeae</taxon>
        <taxon>Oryzinae</taxon>
        <taxon>Leersia</taxon>
    </lineage>
</organism>
<evidence type="ECO:0000256" key="7">
    <source>
        <dbReference type="ARBA" id="ARBA00023295"/>
    </source>
</evidence>
<dbReference type="GO" id="GO:0004565">
    <property type="term" value="F:beta-galactosidase activity"/>
    <property type="evidence" value="ECO:0007669"/>
    <property type="project" value="UniProtKB-ARBA"/>
</dbReference>
<dbReference type="GO" id="GO:0009507">
    <property type="term" value="C:chloroplast"/>
    <property type="evidence" value="ECO:0007669"/>
    <property type="project" value="UniProtKB-SubCell"/>
</dbReference>
<evidence type="ECO:0000256" key="8">
    <source>
        <dbReference type="RuleBase" id="RU003690"/>
    </source>
</evidence>
<evidence type="ECO:0000256" key="5">
    <source>
        <dbReference type="ARBA" id="ARBA00022946"/>
    </source>
</evidence>
<protein>
    <recommendedName>
        <fullName evidence="11">4-hydroxy-7-methoxy-3-oxo-3,4-dihydro-2H-1,4-benzoxazin-2-yl glucosidebeta-D-glucosidase</fullName>
    </recommendedName>
</protein>
<dbReference type="Proteomes" id="UP000032180">
    <property type="component" value="Chromosome 11"/>
</dbReference>
<dbReference type="eggNOG" id="KOG0626">
    <property type="taxonomic scope" value="Eukaryota"/>
</dbReference>
<dbReference type="SUPFAM" id="SSF51445">
    <property type="entry name" value="(Trans)glycosidases"/>
    <property type="match status" value="1"/>
</dbReference>
<sequence>MLKEMGMDAYRFSISWSRILPRGTVQGGINLDGIRYYRNLIDTLKENGIETYVTIFHWDTPQALQDMYGGFLDRRIVDHYRDFAKVCFEYFGDKPYIFSCFSFGTGTLAPGRCSPEHDCAVPSGNSLTEPYIVGHHLLLAHAEAVHHYKKYFQGNDGHIGLALVSTGYVPYDSSSFLDKQAKERCIDYNLGWFLEPVFRGDYPFS</sequence>
<evidence type="ECO:0000313" key="9">
    <source>
        <dbReference type="EnsemblPlants" id="LPERR11G05370.1"/>
    </source>
</evidence>
<dbReference type="HOGENOM" id="CLU_001859_3_1_1"/>
<comment type="similarity">
    <text evidence="2 8">Belongs to the glycosyl hydrolase 1 family.</text>
</comment>
<dbReference type="GO" id="GO:0033907">
    <property type="term" value="F:beta-D-fucosidase activity"/>
    <property type="evidence" value="ECO:0007669"/>
    <property type="project" value="UniProtKB-ARBA"/>
</dbReference>
<dbReference type="Gene3D" id="3.20.20.80">
    <property type="entry name" value="Glycosidases"/>
    <property type="match status" value="1"/>
</dbReference>
<dbReference type="Gramene" id="LPERR11G05370.1">
    <property type="protein sequence ID" value="LPERR11G05370.1"/>
    <property type="gene ID" value="LPERR11G05370"/>
</dbReference>
<evidence type="ECO:0000256" key="1">
    <source>
        <dbReference type="ARBA" id="ARBA00004229"/>
    </source>
</evidence>
<keyword evidence="5" id="KW-0809">Transit peptide</keyword>
<keyword evidence="7" id="KW-0326">Glycosidase</keyword>
<dbReference type="InterPro" id="IPR017853">
    <property type="entry name" value="GH"/>
</dbReference>
<evidence type="ECO:0000256" key="2">
    <source>
        <dbReference type="ARBA" id="ARBA00010838"/>
    </source>
</evidence>
<dbReference type="PANTHER" id="PTHR10353">
    <property type="entry name" value="GLYCOSYL HYDROLASE"/>
    <property type="match status" value="1"/>
</dbReference>
<evidence type="ECO:0000313" key="10">
    <source>
        <dbReference type="Proteomes" id="UP000032180"/>
    </source>
</evidence>
<reference evidence="9" key="3">
    <citation type="submission" date="2015-04" db="UniProtKB">
        <authorList>
            <consortium name="EnsemblPlants"/>
        </authorList>
    </citation>
    <scope>IDENTIFICATION</scope>
</reference>
<dbReference type="AlphaFoldDB" id="A0A0D9XQ35"/>
<keyword evidence="4" id="KW-0934">Plastid</keyword>
<keyword evidence="6" id="KW-0325">Glycoprotein</keyword>
<dbReference type="Pfam" id="PF00232">
    <property type="entry name" value="Glyco_hydro_1"/>
    <property type="match status" value="1"/>
</dbReference>
<comment type="subcellular location">
    <subcellularLocation>
        <location evidence="1">Plastid</location>
        <location evidence="1">Chloroplast</location>
    </subcellularLocation>
</comment>
<evidence type="ECO:0008006" key="11">
    <source>
        <dbReference type="Google" id="ProtNLM"/>
    </source>
</evidence>
<reference evidence="9 10" key="1">
    <citation type="submission" date="2012-08" db="EMBL/GenBank/DDBJ databases">
        <title>Oryza genome evolution.</title>
        <authorList>
            <person name="Wing R.A."/>
        </authorList>
    </citation>
    <scope>NUCLEOTIDE SEQUENCE</scope>
</reference>
<dbReference type="EnsemblPlants" id="LPERR11G05370.1">
    <property type="protein sequence ID" value="LPERR11G05370.1"/>
    <property type="gene ID" value="LPERR11G05370"/>
</dbReference>
<proteinExistence type="inferred from homology"/>
<dbReference type="PANTHER" id="PTHR10353:SF326">
    <property type="entry name" value="4-HYDROXY-7-METHOXY-3-OXO-3,4-DIHYDRO-2H-1,4-BENZOXAZIN-2-YL GLUCOSIDE BETA-D-GLUCOSIDASE 1, CHLOROPLASTIC"/>
    <property type="match status" value="1"/>
</dbReference>
<dbReference type="STRING" id="77586.A0A0D9XQ35"/>
<dbReference type="GO" id="GO:0008422">
    <property type="term" value="F:beta-glucosidase activity"/>
    <property type="evidence" value="ECO:0007669"/>
    <property type="project" value="UniProtKB-ARBA"/>
</dbReference>
<evidence type="ECO:0000256" key="6">
    <source>
        <dbReference type="ARBA" id="ARBA00023180"/>
    </source>
</evidence>
<evidence type="ECO:0000256" key="3">
    <source>
        <dbReference type="ARBA" id="ARBA00022528"/>
    </source>
</evidence>
<keyword evidence="7" id="KW-0378">Hydrolase</keyword>
<accession>A0A0D9XQ35</accession>
<dbReference type="GO" id="GO:0005975">
    <property type="term" value="P:carbohydrate metabolic process"/>
    <property type="evidence" value="ECO:0007669"/>
    <property type="project" value="InterPro"/>
</dbReference>
<keyword evidence="10" id="KW-1185">Reference proteome</keyword>